<sequence length="120" mass="13164">MTDCGTLDEERRKVLYAVPDDHNPTPERLEASREAAEAHDVIVTPNTDTLGKEVQITLDDDELVKSVQTQIAQARKAGTPPADSPQKEEEPEPEDIQDSPRVDEPTPTQPRNSVVTGTPP</sequence>
<accession>A0A9E7NDN2</accession>
<keyword evidence="2" id="KW-0614">Plasmid</keyword>
<protein>
    <submittedName>
        <fullName evidence="2">Uncharacterized protein</fullName>
    </submittedName>
</protein>
<feature type="region of interest" description="Disordered" evidence="1">
    <location>
        <begin position="69"/>
        <end position="120"/>
    </location>
</feature>
<proteinExistence type="predicted"/>
<keyword evidence="3" id="KW-1185">Reference proteome</keyword>
<dbReference type="KEGG" id="sawl:NGM29_20885"/>
<evidence type="ECO:0000256" key="1">
    <source>
        <dbReference type="SAM" id="MobiDB-lite"/>
    </source>
</evidence>
<organism evidence="2 3">
    <name type="scientific">Natronosalvus rutilus</name>
    <dbReference type="NCBI Taxonomy" id="2953753"/>
    <lineage>
        <taxon>Archaea</taxon>
        <taxon>Methanobacteriati</taxon>
        <taxon>Methanobacteriota</taxon>
        <taxon>Stenosarchaea group</taxon>
        <taxon>Halobacteria</taxon>
        <taxon>Halobacteriales</taxon>
        <taxon>Natrialbaceae</taxon>
        <taxon>Natronosalvus</taxon>
    </lineage>
</organism>
<feature type="region of interest" description="Disordered" evidence="1">
    <location>
        <begin position="15"/>
        <end position="38"/>
    </location>
</feature>
<geneLocation type="plasmid" evidence="2 3">
    <name>unnamed3</name>
</geneLocation>
<reference evidence="2" key="1">
    <citation type="submission" date="2022-06" db="EMBL/GenBank/DDBJ databases">
        <title>Diverse halophilic archaea isolated from saline environments.</title>
        <authorList>
            <person name="Cui H.-L."/>
        </authorList>
    </citation>
    <scope>NUCLEOTIDE SEQUENCE</scope>
    <source>
        <strain evidence="2">WLHS1</strain>
        <plasmid evidence="2">unnamed3</plasmid>
    </source>
</reference>
<dbReference type="AlphaFoldDB" id="A0A9E7NDN2"/>
<dbReference type="Proteomes" id="UP001056855">
    <property type="component" value="Plasmid unnamed3"/>
</dbReference>
<evidence type="ECO:0000313" key="3">
    <source>
        <dbReference type="Proteomes" id="UP001056855"/>
    </source>
</evidence>
<evidence type="ECO:0000313" key="2">
    <source>
        <dbReference type="EMBL" id="UTF55950.1"/>
    </source>
</evidence>
<dbReference type="GeneID" id="73292557"/>
<dbReference type="EMBL" id="CP100358">
    <property type="protein sequence ID" value="UTF55950.1"/>
    <property type="molecule type" value="Genomic_DNA"/>
</dbReference>
<name>A0A9E7NDN2_9EURY</name>
<dbReference type="RefSeq" id="WP_254161494.1">
    <property type="nucleotide sequence ID" value="NZ_CP100358.1"/>
</dbReference>
<feature type="compositionally biased region" description="Polar residues" evidence="1">
    <location>
        <begin position="109"/>
        <end position="120"/>
    </location>
</feature>
<gene>
    <name evidence="2" type="ORF">NGM29_20885</name>
</gene>